<name>A0A1C3P3V2_9ACTN</name>
<evidence type="ECO:0000313" key="1">
    <source>
        <dbReference type="EMBL" id="SBW24491.1"/>
    </source>
</evidence>
<proteinExistence type="predicted"/>
<dbReference type="EMBL" id="FLUV01001755">
    <property type="protein sequence ID" value="SBW24491.1"/>
    <property type="molecule type" value="Genomic_DNA"/>
</dbReference>
<reference evidence="2" key="1">
    <citation type="submission" date="2016-02" db="EMBL/GenBank/DDBJ databases">
        <authorList>
            <person name="Wibberg D."/>
        </authorList>
    </citation>
    <scope>NUCLEOTIDE SEQUENCE [LARGE SCALE GENOMIC DNA]</scope>
</reference>
<gene>
    <name evidence="1" type="ORF">FDG2_4178</name>
</gene>
<keyword evidence="2" id="KW-1185">Reference proteome</keyword>
<dbReference type="AlphaFoldDB" id="A0A1C3P3V2"/>
<sequence length="201" mass="22688">MTDTLRDWAERHGHNIPSAAWLASDPDEGDYHRREGYRLAGRLLLEHHSQITAANLIYPALAVYRHHYELQLKHLVRVAHKVLETPAPRMRGHDLVRLLPPIEEAVVRAWGDEALTEFQGVRESTEFLTLVDPVGETMRYSLGNRGPTITASTLLDPPTLLIGLESGADLMAAADMGLNAWIDDRNEHLAARYESMGYYEE</sequence>
<organism evidence="1 2">
    <name type="scientific">Candidatus Protofrankia californiensis</name>
    <dbReference type="NCBI Taxonomy" id="1839754"/>
    <lineage>
        <taxon>Bacteria</taxon>
        <taxon>Bacillati</taxon>
        <taxon>Actinomycetota</taxon>
        <taxon>Actinomycetes</taxon>
        <taxon>Frankiales</taxon>
        <taxon>Frankiaceae</taxon>
        <taxon>Protofrankia</taxon>
    </lineage>
</organism>
<dbReference type="Proteomes" id="UP000199013">
    <property type="component" value="Unassembled WGS sequence"/>
</dbReference>
<evidence type="ECO:0000313" key="2">
    <source>
        <dbReference type="Proteomes" id="UP000199013"/>
    </source>
</evidence>
<accession>A0A1C3P3V2</accession>
<protein>
    <submittedName>
        <fullName evidence="1">Uncharacterized protein</fullName>
    </submittedName>
</protein>